<keyword evidence="6" id="KW-1185">Reference proteome</keyword>
<dbReference type="PANTHER" id="PTHR42756">
    <property type="entry name" value="TRANSCRIPTIONAL REGULATOR, MARR"/>
    <property type="match status" value="1"/>
</dbReference>
<evidence type="ECO:0000259" key="4">
    <source>
        <dbReference type="PROSITE" id="PS50995"/>
    </source>
</evidence>
<dbReference type="Proteomes" id="UP000309138">
    <property type="component" value="Unassembled WGS sequence"/>
</dbReference>
<reference evidence="5 6" key="1">
    <citation type="submission" date="2019-04" db="EMBL/GenBank/DDBJ databases">
        <authorList>
            <person name="Yang Y."/>
            <person name="Wei D."/>
        </authorList>
    </citation>
    <scope>NUCLEOTIDE SEQUENCE [LARGE SCALE GENOMIC DNA]</scope>
    <source>
        <strain evidence="5 6">L-1-4w-11</strain>
    </source>
</reference>
<keyword evidence="2" id="KW-0238">DNA-binding</keyword>
<dbReference type="InterPro" id="IPR036388">
    <property type="entry name" value="WH-like_DNA-bd_sf"/>
</dbReference>
<accession>A0A4U1L9U3</accession>
<comment type="caution">
    <text evidence="5">The sequence shown here is derived from an EMBL/GenBank/DDBJ whole genome shotgun (WGS) entry which is preliminary data.</text>
</comment>
<dbReference type="SUPFAM" id="SSF46785">
    <property type="entry name" value="Winged helix' DNA-binding domain"/>
    <property type="match status" value="1"/>
</dbReference>
<dbReference type="Pfam" id="PF12802">
    <property type="entry name" value="MarR_2"/>
    <property type="match status" value="1"/>
</dbReference>
<dbReference type="AlphaFoldDB" id="A0A4U1L9U3"/>
<gene>
    <name evidence="5" type="ORF">FBR43_01430</name>
</gene>
<dbReference type="Gene3D" id="1.10.10.10">
    <property type="entry name" value="Winged helix-like DNA-binding domain superfamily/Winged helix DNA-binding domain"/>
    <property type="match status" value="1"/>
</dbReference>
<dbReference type="GO" id="GO:0003700">
    <property type="term" value="F:DNA-binding transcription factor activity"/>
    <property type="evidence" value="ECO:0007669"/>
    <property type="project" value="InterPro"/>
</dbReference>
<dbReference type="PRINTS" id="PR00598">
    <property type="entry name" value="HTHMARR"/>
</dbReference>
<dbReference type="InterPro" id="IPR000835">
    <property type="entry name" value="HTH_MarR-typ"/>
</dbReference>
<organism evidence="5 6">
    <name type="scientific">Sphingomonas baiyangensis</name>
    <dbReference type="NCBI Taxonomy" id="2572576"/>
    <lineage>
        <taxon>Bacteria</taxon>
        <taxon>Pseudomonadati</taxon>
        <taxon>Pseudomonadota</taxon>
        <taxon>Alphaproteobacteria</taxon>
        <taxon>Sphingomonadales</taxon>
        <taxon>Sphingomonadaceae</taxon>
        <taxon>Sphingomonas</taxon>
    </lineage>
</organism>
<dbReference type="OrthoDB" id="8256382at2"/>
<dbReference type="PANTHER" id="PTHR42756:SF1">
    <property type="entry name" value="TRANSCRIPTIONAL REPRESSOR OF EMRAB OPERON"/>
    <property type="match status" value="1"/>
</dbReference>
<protein>
    <submittedName>
        <fullName evidence="5">MarR family transcriptional regulator</fullName>
    </submittedName>
</protein>
<sequence>MKRPAELERLLGYQIQMVHLDFDSNARDVLAPFGLTPVRFTALLLIDANPGCDQTALGRALSVNRSSAMKLVNGLEQAGLVERRAGRDLRTNALHLTDEGVAAIAAVRERLTESETRLASRLDAHEQEVLQSLLAKLQRRRAARG</sequence>
<evidence type="ECO:0000256" key="1">
    <source>
        <dbReference type="ARBA" id="ARBA00023015"/>
    </source>
</evidence>
<dbReference type="SMART" id="SM00347">
    <property type="entry name" value="HTH_MARR"/>
    <property type="match status" value="1"/>
</dbReference>
<keyword evidence="3" id="KW-0804">Transcription</keyword>
<proteinExistence type="predicted"/>
<dbReference type="GO" id="GO:0003677">
    <property type="term" value="F:DNA binding"/>
    <property type="evidence" value="ECO:0007669"/>
    <property type="project" value="UniProtKB-KW"/>
</dbReference>
<feature type="domain" description="HTH marR-type" evidence="4">
    <location>
        <begin position="4"/>
        <end position="139"/>
    </location>
</feature>
<dbReference type="InterPro" id="IPR036390">
    <property type="entry name" value="WH_DNA-bd_sf"/>
</dbReference>
<evidence type="ECO:0000256" key="3">
    <source>
        <dbReference type="ARBA" id="ARBA00023163"/>
    </source>
</evidence>
<dbReference type="EMBL" id="SWKR01000001">
    <property type="protein sequence ID" value="TKD53363.1"/>
    <property type="molecule type" value="Genomic_DNA"/>
</dbReference>
<evidence type="ECO:0000256" key="2">
    <source>
        <dbReference type="ARBA" id="ARBA00023125"/>
    </source>
</evidence>
<name>A0A4U1L9U3_9SPHN</name>
<evidence type="ECO:0000313" key="5">
    <source>
        <dbReference type="EMBL" id="TKD53363.1"/>
    </source>
</evidence>
<dbReference type="PROSITE" id="PS50995">
    <property type="entry name" value="HTH_MARR_2"/>
    <property type="match status" value="1"/>
</dbReference>
<keyword evidence="1" id="KW-0805">Transcription regulation</keyword>
<evidence type="ECO:0000313" key="6">
    <source>
        <dbReference type="Proteomes" id="UP000309138"/>
    </source>
</evidence>